<protein>
    <submittedName>
        <fullName evidence="2">IF rod domain-containing protein</fullName>
    </submittedName>
</protein>
<name>A0A1I8H7B3_9PLAT</name>
<evidence type="ECO:0000313" key="1">
    <source>
        <dbReference type="Proteomes" id="UP000095280"/>
    </source>
</evidence>
<dbReference type="Gene3D" id="1.20.5.170">
    <property type="match status" value="1"/>
</dbReference>
<dbReference type="Proteomes" id="UP000095280">
    <property type="component" value="Unplaced"/>
</dbReference>
<dbReference type="AlphaFoldDB" id="A0A1I8H7B3"/>
<sequence>MESELMQLKSSLGGGHEIKALEQELAARDETINNLRAELLQYSDYASIKERLFR</sequence>
<dbReference type="WBParaSite" id="maker-uti_cns_0004756-snap-gene-0.2-mRNA-1">
    <property type="protein sequence ID" value="maker-uti_cns_0004756-snap-gene-0.2-mRNA-1"/>
    <property type="gene ID" value="maker-uti_cns_0004756-snap-gene-0.2"/>
</dbReference>
<reference evidence="2" key="1">
    <citation type="submission" date="2016-11" db="UniProtKB">
        <authorList>
            <consortium name="WormBaseParasite"/>
        </authorList>
    </citation>
    <scope>IDENTIFICATION</scope>
</reference>
<keyword evidence="1" id="KW-1185">Reference proteome</keyword>
<organism evidence="1 2">
    <name type="scientific">Macrostomum lignano</name>
    <dbReference type="NCBI Taxonomy" id="282301"/>
    <lineage>
        <taxon>Eukaryota</taxon>
        <taxon>Metazoa</taxon>
        <taxon>Spiralia</taxon>
        <taxon>Lophotrochozoa</taxon>
        <taxon>Platyhelminthes</taxon>
        <taxon>Rhabditophora</taxon>
        <taxon>Macrostomorpha</taxon>
        <taxon>Macrostomida</taxon>
        <taxon>Macrostomidae</taxon>
        <taxon>Macrostomum</taxon>
    </lineage>
</organism>
<evidence type="ECO:0000313" key="2">
    <source>
        <dbReference type="WBParaSite" id="maker-uti_cns_0004756-snap-gene-0.2-mRNA-1"/>
    </source>
</evidence>
<accession>A0A1I8H7B3</accession>
<proteinExistence type="predicted"/>